<comment type="caution">
    <text evidence="3">The sequence shown here is derived from an EMBL/GenBank/DDBJ whole genome shotgun (WGS) entry which is preliminary data.</text>
</comment>
<sequence>MKNWITDSQDEQCIEDLFRDADQIHIPIFQRPYVWKQKEFDFLIHDLQLIKDSIENSQFLGAVVAYERPRDSKITGRLRSLDIVDGQQRLLTLYIFMLAIAERIHFYDKEAASEIIQEFLLLPQRRGLNVNTRLVPSFKDRSQFRAIWDRINTPEHLQDTLKENPPIPPLPSGNSSGNLTKQYSRIIAWLKKTSPSEPQAVIEYLQETLSIITRDLTFVHLKLTDAVVATKIFERLNFRGVKVGTVDLVRNEIFSRISQNPEESLNTYETEWRPFEAQFEEREDGFFFPYTLIYNSSVKKSELFSELRVIWKDLNPGEIISQMKPYQKTYLDIVLGNPSYESIKLNQQIKNLHAIRVPSATYPFVMKIIYEIQASNLSLKKGIKLLDFLESFLVRRAILGYEPTGLHAIFKGVWNEIESNPSVDNLKLEILNRSTIQYPNNKEVINAVKTRALYKARITPYLLREFDKSIEGDTPSDEFTMEHIMPNSWIEGDKWSKIITKERHSELKDTLSNLIPLSGELNKNVQRDIYSKKRIRFKKESMFITARDIAEKWEEWGEQTIIDRAEILASWVIKRWKE</sequence>
<dbReference type="PANTHER" id="PTHR35149:SF1">
    <property type="entry name" value="DUF5655 DOMAIN-CONTAINING PROTEIN"/>
    <property type="match status" value="1"/>
</dbReference>
<feature type="domain" description="GmrSD restriction endonucleases C-terminal" evidence="2">
    <location>
        <begin position="441"/>
        <end position="571"/>
    </location>
</feature>
<keyword evidence="4" id="KW-1185">Reference proteome</keyword>
<organism evidence="3 4">
    <name type="scientific">Roseivirga misakiensis</name>
    <dbReference type="NCBI Taxonomy" id="1563681"/>
    <lineage>
        <taxon>Bacteria</taxon>
        <taxon>Pseudomonadati</taxon>
        <taxon>Bacteroidota</taxon>
        <taxon>Cytophagia</taxon>
        <taxon>Cytophagales</taxon>
        <taxon>Roseivirgaceae</taxon>
        <taxon>Roseivirga</taxon>
    </lineage>
</organism>
<evidence type="ECO:0000313" key="4">
    <source>
        <dbReference type="Proteomes" id="UP000095552"/>
    </source>
</evidence>
<protein>
    <recommendedName>
        <fullName evidence="5">DUF262 domain-containing protein</fullName>
    </recommendedName>
</protein>
<evidence type="ECO:0000313" key="3">
    <source>
        <dbReference type="EMBL" id="OEK04361.1"/>
    </source>
</evidence>
<proteinExistence type="predicted"/>
<dbReference type="PANTHER" id="PTHR35149">
    <property type="entry name" value="SLL5132 PROTEIN"/>
    <property type="match status" value="1"/>
</dbReference>
<gene>
    <name evidence="3" type="ORF">BFP71_12830</name>
</gene>
<dbReference type="InterPro" id="IPR011089">
    <property type="entry name" value="GmrSD_C"/>
</dbReference>
<dbReference type="Proteomes" id="UP000095552">
    <property type="component" value="Unassembled WGS sequence"/>
</dbReference>
<evidence type="ECO:0000259" key="2">
    <source>
        <dbReference type="Pfam" id="PF07510"/>
    </source>
</evidence>
<feature type="domain" description="GmrSD restriction endonucleases N-terminal" evidence="1">
    <location>
        <begin position="14"/>
        <end position="254"/>
    </location>
</feature>
<accession>A0A1E5SZ18</accession>
<name>A0A1E5SZ18_9BACT</name>
<dbReference type="RefSeq" id="WP_069835866.1">
    <property type="nucleotide sequence ID" value="NZ_MDGQ01000005.1"/>
</dbReference>
<evidence type="ECO:0008006" key="5">
    <source>
        <dbReference type="Google" id="ProtNLM"/>
    </source>
</evidence>
<dbReference type="AlphaFoldDB" id="A0A1E5SZ18"/>
<dbReference type="InterPro" id="IPR004919">
    <property type="entry name" value="GmrSD_N"/>
</dbReference>
<dbReference type="Pfam" id="PF03235">
    <property type="entry name" value="GmrSD_N"/>
    <property type="match status" value="1"/>
</dbReference>
<dbReference type="OrthoDB" id="9798761at2"/>
<dbReference type="EMBL" id="MDGQ01000005">
    <property type="protein sequence ID" value="OEK04361.1"/>
    <property type="molecule type" value="Genomic_DNA"/>
</dbReference>
<dbReference type="STRING" id="1563681.BFP71_12830"/>
<reference evidence="3 4" key="1">
    <citation type="submission" date="2016-08" db="EMBL/GenBank/DDBJ databases">
        <title>Draft genome of Fabibacter sp. strain SK-8.</title>
        <authorList>
            <person name="Wong S.-K."/>
            <person name="Hamasaki K."/>
            <person name="Yoshizawa S."/>
        </authorList>
    </citation>
    <scope>NUCLEOTIDE SEQUENCE [LARGE SCALE GENOMIC DNA]</scope>
    <source>
        <strain evidence="3 4">SK-8</strain>
    </source>
</reference>
<evidence type="ECO:0000259" key="1">
    <source>
        <dbReference type="Pfam" id="PF03235"/>
    </source>
</evidence>
<dbReference type="Pfam" id="PF07510">
    <property type="entry name" value="GmrSD_C"/>
    <property type="match status" value="1"/>
</dbReference>